<feature type="modified residue" description="Phosphohistidine" evidence="2">
    <location>
        <position position="87"/>
    </location>
</feature>
<proteinExistence type="predicted"/>
<name>A0A2T5VCZ1_9HYPH</name>
<evidence type="ECO:0000256" key="1">
    <source>
        <dbReference type="ARBA" id="ARBA00023012"/>
    </source>
</evidence>
<sequence>MNDRAADGDFEIITPPVNLRSKVRKLSRREEANFDPVAAAEAALAKLSTNFNSWMEQETESLRVTWVDIEENGLDEERRDTLFRHSHDIKGQAATLGYPLAGHIADSLCHLLETVQDVALVPERLIEQHIQAIRAIVAEDARDEADLIANALVKQLTDVTADYISSIEADLPPRADLEDD</sequence>
<dbReference type="GO" id="GO:0004672">
    <property type="term" value="F:protein kinase activity"/>
    <property type="evidence" value="ECO:0007669"/>
    <property type="project" value="UniProtKB-ARBA"/>
</dbReference>
<keyword evidence="5" id="KW-1185">Reference proteome</keyword>
<dbReference type="OrthoDB" id="9786548at2"/>
<organism evidence="4 5">
    <name type="scientific">Breoghania corrubedonensis</name>
    <dbReference type="NCBI Taxonomy" id="665038"/>
    <lineage>
        <taxon>Bacteria</taxon>
        <taxon>Pseudomonadati</taxon>
        <taxon>Pseudomonadota</taxon>
        <taxon>Alphaproteobacteria</taxon>
        <taxon>Hyphomicrobiales</taxon>
        <taxon>Stappiaceae</taxon>
        <taxon>Breoghania</taxon>
    </lineage>
</organism>
<dbReference type="RefSeq" id="WP_107989655.1">
    <property type="nucleotide sequence ID" value="NZ_QAYG01000002.1"/>
</dbReference>
<reference evidence="4 5" key="1">
    <citation type="submission" date="2018-04" db="EMBL/GenBank/DDBJ databases">
        <title>Genomic Encyclopedia of Archaeal and Bacterial Type Strains, Phase II (KMG-II): from individual species to whole genera.</title>
        <authorList>
            <person name="Goeker M."/>
        </authorList>
    </citation>
    <scope>NUCLEOTIDE SEQUENCE [LARGE SCALE GENOMIC DNA]</scope>
    <source>
        <strain evidence="4 5">DSM 23382</strain>
    </source>
</reference>
<dbReference type="Pfam" id="PF01627">
    <property type="entry name" value="Hpt"/>
    <property type="match status" value="1"/>
</dbReference>
<protein>
    <submittedName>
        <fullName evidence="4">Hpt protein</fullName>
    </submittedName>
</protein>
<dbReference type="PROSITE" id="PS50894">
    <property type="entry name" value="HPT"/>
    <property type="match status" value="1"/>
</dbReference>
<keyword evidence="2" id="KW-0597">Phosphoprotein</keyword>
<dbReference type="GO" id="GO:0000160">
    <property type="term" value="P:phosphorelay signal transduction system"/>
    <property type="evidence" value="ECO:0007669"/>
    <property type="project" value="UniProtKB-KW"/>
</dbReference>
<dbReference type="InterPro" id="IPR036641">
    <property type="entry name" value="HPT_dom_sf"/>
</dbReference>
<dbReference type="AlphaFoldDB" id="A0A2T5VCZ1"/>
<evidence type="ECO:0000313" key="4">
    <source>
        <dbReference type="EMBL" id="PTW61623.1"/>
    </source>
</evidence>
<dbReference type="Gene3D" id="1.20.120.160">
    <property type="entry name" value="HPT domain"/>
    <property type="match status" value="1"/>
</dbReference>
<keyword evidence="1" id="KW-0902">Two-component regulatory system</keyword>
<dbReference type="InterPro" id="IPR008207">
    <property type="entry name" value="Sig_transdc_His_kin_Hpt_dom"/>
</dbReference>
<evidence type="ECO:0000313" key="5">
    <source>
        <dbReference type="Proteomes" id="UP000244081"/>
    </source>
</evidence>
<evidence type="ECO:0000259" key="3">
    <source>
        <dbReference type="PROSITE" id="PS50894"/>
    </source>
</evidence>
<evidence type="ECO:0000256" key="2">
    <source>
        <dbReference type="PROSITE-ProRule" id="PRU00110"/>
    </source>
</evidence>
<dbReference type="Proteomes" id="UP000244081">
    <property type="component" value="Unassembled WGS sequence"/>
</dbReference>
<dbReference type="SUPFAM" id="SSF47226">
    <property type="entry name" value="Histidine-containing phosphotransfer domain, HPT domain"/>
    <property type="match status" value="1"/>
</dbReference>
<comment type="caution">
    <text evidence="4">The sequence shown here is derived from an EMBL/GenBank/DDBJ whole genome shotgun (WGS) entry which is preliminary data.</text>
</comment>
<accession>A0A2T5VCZ1</accession>
<gene>
    <name evidence="4" type="ORF">C8N35_102338</name>
</gene>
<dbReference type="EMBL" id="QAYG01000002">
    <property type="protein sequence ID" value="PTW61623.1"/>
    <property type="molecule type" value="Genomic_DNA"/>
</dbReference>
<feature type="domain" description="HPt" evidence="3">
    <location>
        <begin position="47"/>
        <end position="151"/>
    </location>
</feature>